<dbReference type="InterPro" id="IPR001680">
    <property type="entry name" value="WD40_rpt"/>
</dbReference>
<feature type="region of interest" description="Disordered" evidence="1">
    <location>
        <begin position="424"/>
        <end position="453"/>
    </location>
</feature>
<gene>
    <name evidence="2" type="ORF">LDAN0321_LOCUS7004</name>
</gene>
<reference evidence="2" key="1">
    <citation type="submission" date="2021-01" db="EMBL/GenBank/DDBJ databases">
        <authorList>
            <person name="Corre E."/>
            <person name="Pelletier E."/>
            <person name="Niang G."/>
            <person name="Scheremetjew M."/>
            <person name="Finn R."/>
            <person name="Kale V."/>
            <person name="Holt S."/>
            <person name="Cochrane G."/>
            <person name="Meng A."/>
            <person name="Brown T."/>
            <person name="Cohen L."/>
        </authorList>
    </citation>
    <scope>NUCLEOTIDE SEQUENCE</scope>
    <source>
        <strain evidence="2">B650</strain>
    </source>
</reference>
<dbReference type="InterPro" id="IPR052596">
    <property type="entry name" value="AMBRA1_autophagy"/>
</dbReference>
<dbReference type="PANTHER" id="PTHR22874:SF1">
    <property type="entry name" value="ACTIVATING MOLECULE IN BECN1-REGULATED AUTOPHAGY PROTEIN 1"/>
    <property type="match status" value="1"/>
</dbReference>
<dbReference type="SMART" id="SM00320">
    <property type="entry name" value="WD40"/>
    <property type="match status" value="5"/>
</dbReference>
<dbReference type="InterPro" id="IPR036322">
    <property type="entry name" value="WD40_repeat_dom_sf"/>
</dbReference>
<protein>
    <recommendedName>
        <fullName evidence="3">Anaphase-promoting complex subunit 4 WD40 domain-containing protein</fullName>
    </recommendedName>
</protein>
<sequence>MSRYPGPPPPLRRPDEDVTNERYRVVHDSSPATRNVVRILRDRSLGRNYFAWRSESVTCHEPLTNELGHYGETYSIARSRGDYLKLGENTVSTICVAFAPDGSTLASTHGDHTVKITCCATGRLIQSMEGHPRTPWTVKFHPSDSGICASGCLGHQVRVWDTKEGVCLKMVRLYSAVISLSFHPRGGLLSMASGNGLYIWNYEKRDSPHPEFMHDHSLRCVSFTPGGDRIIVGGFVKRAHSRDKDTHSLRLWDFDYEAAVNQSSPSDNENLNNSTENQMLSNCRIFLHRALLYNDGGFDVSPCGKFLIACSEWWLPHEDHNIIDLVRAREEEIRVQEMEAQRHSMGALSLEQPATPVQAEVEPEQPENNEDEMDEQQDDMFAPTTPPRNVINDFPRSPPPPPSAGRHRMEYAISGYSELDGAEGNLSRSGWVEGEPRNGRFGSPPNPPQPRRELYSSSEAVNEMSRDTAVRMAFSLIGDGISDDNHLSVARDIAIGVSIRGAQGDHYRRLGVEQHSSWLSVHEYGSLGKYIPHVVLLSLDVEGGTLGQLIDSYPLEETRASGVTCVKFSPSNDYCLLGYGVREDEDLAGNRPPHQVTSLFRIKGGIKHVVSLMSLYDDVNIARFHPDSGHGLVYGTKQGRVRILSPKPWTSPLSSYHGD</sequence>
<dbReference type="SUPFAM" id="SSF50978">
    <property type="entry name" value="WD40 repeat-like"/>
    <property type="match status" value="1"/>
</dbReference>
<dbReference type="GO" id="GO:0000423">
    <property type="term" value="P:mitophagy"/>
    <property type="evidence" value="ECO:0007669"/>
    <property type="project" value="TreeGrafter"/>
</dbReference>
<proteinExistence type="predicted"/>
<dbReference type="EMBL" id="HBGY01011060">
    <property type="protein sequence ID" value="CAD9569823.1"/>
    <property type="molecule type" value="Transcribed_RNA"/>
</dbReference>
<evidence type="ECO:0008006" key="3">
    <source>
        <dbReference type="Google" id="ProtNLM"/>
    </source>
</evidence>
<feature type="region of interest" description="Disordered" evidence="1">
    <location>
        <begin position="352"/>
        <end position="407"/>
    </location>
</feature>
<dbReference type="PANTHER" id="PTHR22874">
    <property type="entry name" value="ACTIVATING MOLECULE IN BECN1-REGULATED AUTOPHAGY PROTEIN 1"/>
    <property type="match status" value="1"/>
</dbReference>
<dbReference type="GO" id="GO:0080008">
    <property type="term" value="C:Cul4-RING E3 ubiquitin ligase complex"/>
    <property type="evidence" value="ECO:0007669"/>
    <property type="project" value="TreeGrafter"/>
</dbReference>
<feature type="compositionally biased region" description="Acidic residues" evidence="1">
    <location>
        <begin position="361"/>
        <end position="378"/>
    </location>
</feature>
<evidence type="ECO:0000256" key="1">
    <source>
        <dbReference type="SAM" id="MobiDB-lite"/>
    </source>
</evidence>
<dbReference type="GO" id="GO:1990756">
    <property type="term" value="F:ubiquitin-like ligase-substrate adaptor activity"/>
    <property type="evidence" value="ECO:0007669"/>
    <property type="project" value="TreeGrafter"/>
</dbReference>
<dbReference type="GO" id="GO:0000045">
    <property type="term" value="P:autophagosome assembly"/>
    <property type="evidence" value="ECO:0007669"/>
    <property type="project" value="TreeGrafter"/>
</dbReference>
<dbReference type="AlphaFoldDB" id="A0A7S2P0E3"/>
<dbReference type="Pfam" id="PF00400">
    <property type="entry name" value="WD40"/>
    <property type="match status" value="2"/>
</dbReference>
<evidence type="ECO:0000313" key="2">
    <source>
        <dbReference type="EMBL" id="CAD9569823.1"/>
    </source>
</evidence>
<dbReference type="InterPro" id="IPR015943">
    <property type="entry name" value="WD40/YVTN_repeat-like_dom_sf"/>
</dbReference>
<name>A0A7S2P0E3_9STRA</name>
<dbReference type="Gene3D" id="2.130.10.10">
    <property type="entry name" value="YVTN repeat-like/Quinoprotein amine dehydrogenase"/>
    <property type="match status" value="1"/>
</dbReference>
<organism evidence="2">
    <name type="scientific">Leptocylindrus danicus</name>
    <dbReference type="NCBI Taxonomy" id="163516"/>
    <lineage>
        <taxon>Eukaryota</taxon>
        <taxon>Sar</taxon>
        <taxon>Stramenopiles</taxon>
        <taxon>Ochrophyta</taxon>
        <taxon>Bacillariophyta</taxon>
        <taxon>Coscinodiscophyceae</taxon>
        <taxon>Chaetocerotophycidae</taxon>
        <taxon>Leptocylindrales</taxon>
        <taxon>Leptocylindraceae</taxon>
        <taxon>Leptocylindrus</taxon>
    </lineage>
</organism>
<accession>A0A7S2P0E3</accession>